<evidence type="ECO:0000313" key="5">
    <source>
        <dbReference type="EMBL" id="QBZ63892.1"/>
    </source>
</evidence>
<dbReference type="EMBL" id="CP034209">
    <property type="protein sequence ID" value="QBZ63892.1"/>
    <property type="molecule type" value="Genomic_DNA"/>
</dbReference>
<dbReference type="InterPro" id="IPR040079">
    <property type="entry name" value="Glutathione_S-Trfase"/>
</dbReference>
<dbReference type="AlphaFoldDB" id="A0A4P7NP13"/>
<reference evidence="5 6" key="1">
    <citation type="journal article" date="2019" name="Mol. Biol. Evol.">
        <title>Blast fungal genomes show frequent chromosomal changes, gene gains and losses, and effector gene turnover.</title>
        <authorList>
            <person name="Gomez Luciano L.B."/>
            <person name="Jason Tsai I."/>
            <person name="Chuma I."/>
            <person name="Tosa Y."/>
            <person name="Chen Y.H."/>
            <person name="Li J.Y."/>
            <person name="Li M.Y."/>
            <person name="Jade Lu M.Y."/>
            <person name="Nakayashiki H."/>
            <person name="Li W.H."/>
        </authorList>
    </citation>
    <scope>NUCLEOTIDE SEQUENCE [LARGE SCALE GENOMIC DNA]</scope>
    <source>
        <strain evidence="5">MZ5-1-6</strain>
    </source>
</reference>
<evidence type="ECO:0000256" key="2">
    <source>
        <dbReference type="SAM" id="MobiDB-lite"/>
    </source>
</evidence>
<dbReference type="SFLD" id="SFLDS00019">
    <property type="entry name" value="Glutathione_Transferase_(cytos"/>
    <property type="match status" value="1"/>
</dbReference>
<dbReference type="CDD" id="cd03046">
    <property type="entry name" value="GST_N_GTT1_like"/>
    <property type="match status" value="1"/>
</dbReference>
<dbReference type="Gene3D" id="3.40.30.10">
    <property type="entry name" value="Glutaredoxin"/>
    <property type="match status" value="1"/>
</dbReference>
<evidence type="ECO:0000259" key="4">
    <source>
        <dbReference type="PROSITE" id="PS50405"/>
    </source>
</evidence>
<evidence type="ECO:0000256" key="1">
    <source>
        <dbReference type="ARBA" id="ARBA00007409"/>
    </source>
</evidence>
<dbReference type="PANTHER" id="PTHR44051:SF9">
    <property type="entry name" value="GLUTATHIONE S-TRANSFERASE 1"/>
    <property type="match status" value="1"/>
</dbReference>
<organism evidence="5 6">
    <name type="scientific">Pyricularia oryzae</name>
    <name type="common">Rice blast fungus</name>
    <name type="synonym">Magnaporthe oryzae</name>
    <dbReference type="NCBI Taxonomy" id="318829"/>
    <lineage>
        <taxon>Eukaryota</taxon>
        <taxon>Fungi</taxon>
        <taxon>Dikarya</taxon>
        <taxon>Ascomycota</taxon>
        <taxon>Pezizomycotina</taxon>
        <taxon>Sordariomycetes</taxon>
        <taxon>Sordariomycetidae</taxon>
        <taxon>Magnaporthales</taxon>
        <taxon>Pyriculariaceae</taxon>
        <taxon>Pyricularia</taxon>
    </lineage>
</organism>
<dbReference type="InterPro" id="IPR036249">
    <property type="entry name" value="Thioredoxin-like_sf"/>
</dbReference>
<dbReference type="InterPro" id="IPR010987">
    <property type="entry name" value="Glutathione-S-Trfase_C-like"/>
</dbReference>
<gene>
    <name evidence="5" type="ORF">PoMZ_05583</name>
</gene>
<feature type="domain" description="GST N-terminal" evidence="3">
    <location>
        <begin position="34"/>
        <end position="122"/>
    </location>
</feature>
<feature type="compositionally biased region" description="Polar residues" evidence="2">
    <location>
        <begin position="17"/>
        <end position="26"/>
    </location>
</feature>
<dbReference type="Pfam" id="PF13409">
    <property type="entry name" value="GST_N_2"/>
    <property type="match status" value="1"/>
</dbReference>
<dbReference type="InterPro" id="IPR036282">
    <property type="entry name" value="Glutathione-S-Trfase_C_sf"/>
</dbReference>
<feature type="domain" description="GST C-terminal" evidence="4">
    <location>
        <begin position="140"/>
        <end position="284"/>
    </location>
</feature>
<accession>A0A4P7NP13</accession>
<proteinExistence type="inferred from homology"/>
<evidence type="ECO:0008006" key="7">
    <source>
        <dbReference type="Google" id="ProtNLM"/>
    </source>
</evidence>
<evidence type="ECO:0000313" key="6">
    <source>
        <dbReference type="Proteomes" id="UP000294847"/>
    </source>
</evidence>
<dbReference type="PANTHER" id="PTHR44051">
    <property type="entry name" value="GLUTATHIONE S-TRANSFERASE-RELATED"/>
    <property type="match status" value="1"/>
</dbReference>
<dbReference type="InterPro" id="IPR004045">
    <property type="entry name" value="Glutathione_S-Trfase_N"/>
</dbReference>
<protein>
    <recommendedName>
        <fullName evidence="7">Glutathione S-transferase I</fullName>
    </recommendedName>
</protein>
<feature type="region of interest" description="Disordered" evidence="2">
    <location>
        <begin position="1"/>
        <end position="26"/>
    </location>
</feature>
<dbReference type="VEuPathDB" id="FungiDB:M_BR32_EuGene_00095951"/>
<dbReference type="PROSITE" id="PS50404">
    <property type="entry name" value="GST_NTER"/>
    <property type="match status" value="1"/>
</dbReference>
<sequence>MSKSQNLLRTEPVPDQTVPTMEPSQNGPIIKLHWQVENRNELNGSRAQSILWLLEELEVPYELEIYHRGPDMLAPPELTKIHPLGKSPVITIETPGSGKAPIVLAETGFITQYMTEHFGNDKTLVPKRWKEGSEGLIGGETEEYMRCQHLLHYVEGSFMPYMLMNLVLNGIRGPRVPFLVRPITNAVANKVTDFLILPNMKKHFAFLEKQLETSGGDYLCGPNLTAGDVALSFVILVNKPAYPKLGNWKPEQEYPRVWAYMSRLETSPGWLRSIEKIKSIEGSFALYRGAKE</sequence>
<dbReference type="SUPFAM" id="SSF47616">
    <property type="entry name" value="GST C-terminal domain-like"/>
    <property type="match status" value="1"/>
</dbReference>
<name>A0A4P7NP13_PYROR</name>
<comment type="similarity">
    <text evidence="1">Belongs to the GST superfamily.</text>
</comment>
<dbReference type="Proteomes" id="UP000294847">
    <property type="component" value="Chromosome 6"/>
</dbReference>
<evidence type="ECO:0000259" key="3">
    <source>
        <dbReference type="PROSITE" id="PS50404"/>
    </source>
</evidence>
<dbReference type="Pfam" id="PF13410">
    <property type="entry name" value="GST_C_2"/>
    <property type="match status" value="1"/>
</dbReference>
<dbReference type="Gene3D" id="1.20.1050.10">
    <property type="match status" value="1"/>
</dbReference>
<dbReference type="PROSITE" id="PS50405">
    <property type="entry name" value="GST_CTER"/>
    <property type="match status" value="1"/>
</dbReference>
<dbReference type="SFLD" id="SFLDG00358">
    <property type="entry name" value="Main_(cytGST)"/>
    <property type="match status" value="1"/>
</dbReference>
<dbReference type="SUPFAM" id="SSF52833">
    <property type="entry name" value="Thioredoxin-like"/>
    <property type="match status" value="1"/>
</dbReference>